<dbReference type="PANTHER" id="PTHR43156">
    <property type="entry name" value="STAGE II SPORULATION PROTEIN E-RELATED"/>
    <property type="match status" value="1"/>
</dbReference>
<reference evidence="4 5" key="1">
    <citation type="submission" date="2018-05" db="EMBL/GenBank/DDBJ databases">
        <title>A metagenomic window into the 2 km-deep terrestrial subsurface aquifer revealed taxonomically and functionally diverse microbial community comprising novel uncultured bacterial lineages.</title>
        <authorList>
            <person name="Kadnikov V.V."/>
            <person name="Mardanov A.V."/>
            <person name="Beletsky A.V."/>
            <person name="Banks D."/>
            <person name="Pimenov N.V."/>
            <person name="Frank Y.A."/>
            <person name="Karnachuk O.V."/>
            <person name="Ravin N.V."/>
        </authorList>
    </citation>
    <scope>NUCLEOTIDE SEQUENCE [LARGE SCALE GENOMIC DNA]</scope>
    <source>
        <strain evidence="4">BY5</strain>
    </source>
</reference>
<evidence type="ECO:0000313" key="5">
    <source>
        <dbReference type="Proteomes" id="UP000252355"/>
    </source>
</evidence>
<dbReference type="SMART" id="SM00331">
    <property type="entry name" value="PP2C_SIG"/>
    <property type="match status" value="1"/>
</dbReference>
<dbReference type="InterPro" id="IPR001932">
    <property type="entry name" value="PPM-type_phosphatase-like_dom"/>
</dbReference>
<evidence type="ECO:0000256" key="1">
    <source>
        <dbReference type="ARBA" id="ARBA00022801"/>
    </source>
</evidence>
<sequence length="1005" mass="110571">MSPRQKWVLASLALWALPAVFFWIAFWQWEESRQQAAQARAIADLTAFLDRARVAGDPLWQASVGWSRAFARWVRTGRLRRPAAGWPGQGHVILFDGQGRVRFPRLPPAQQDAIERFFAWIRRPAWSYEPLPPEGFAEAAPLLPEPARDAVKLRTRGGGRLWLSPVTGHIPVSLPVAGFWWQPGPAAERAGLLVVLPAFPERPTEAWQRVVKGAAQAGRQLGFVLPGGNAQAPAGVPSDTWLAALERYRREPGHVVHLASGSLVFREAPQGVLLAGFLPPLPRRDGLTVGLAAGFLALSLLALARLHAFYVRGVPFRLSLGGKLLVLLGLGVGFPLVLAATVGATFLREKEAALVEEAHRAARSFLEKVDTGFEAFAAHRGLVYARRLGEHRRPPPSLDQVVALAQSLLERFVILEAVLIDASSRVLLADAEPWLRLYRRLVLTPLPRRRPLLAEWMAMGWVPLPQEWDLFGPDPQEYRKGPPRSTFNYFKRLVKALQSAAPDLIAYANTLRGVAMPPTEPRRDLSLEGFLGEEFSRLLRGMRPYLFHCRAMEAPMGAVMLCATVLADAQGMGQATLVFTHHLGHFQADYLRAVFRRYPPDRPAGVDAPADGSAWKALALQNVELPSFPPGEPVAVTMPWREEMRATGATVRTLERRLAGRDYLVTLYRGTQLRDYLLVHLTPREAVTARLAAFQQRIWGMLAGTSLIGLVLTGLFLGRLLIPLNAIAQGIRALRRGQATHPLPAHDGDELGLLCGEYNQTLDLLREMEIAAVVQRQLLPPGPVRCGALTAMGVNRMTQAVGGDYFDFQVLPNGHLAVIMGDVSGHGVSAALVTAMAKAAFTLLCPRYPDHPAGVFDEMHRALLDLLGKRKMMTCWLGYFDPAGTVLRYVNAGQTFPLLIEERTGEIKEVACPSRPLGITRTAAYQAATLELAGRAVLLYSDCLLETQDASGQEVGFDRFKRAVQAAWRRCPEAPLPAILEEVEAITRPVPWTDDATVVLVRPGA</sequence>
<dbReference type="GO" id="GO:0007165">
    <property type="term" value="P:signal transduction"/>
    <property type="evidence" value="ECO:0007669"/>
    <property type="project" value="InterPro"/>
</dbReference>
<accession>A0A367ZKU0</accession>
<dbReference type="InterPro" id="IPR036457">
    <property type="entry name" value="PPM-type-like_dom_sf"/>
</dbReference>
<evidence type="ECO:0000259" key="3">
    <source>
        <dbReference type="PROSITE" id="PS50885"/>
    </source>
</evidence>
<dbReference type="InterPro" id="IPR003660">
    <property type="entry name" value="HAMP_dom"/>
</dbReference>
<dbReference type="Gene3D" id="6.10.340.10">
    <property type="match status" value="1"/>
</dbReference>
<dbReference type="GO" id="GO:0016020">
    <property type="term" value="C:membrane"/>
    <property type="evidence" value="ECO:0007669"/>
    <property type="project" value="InterPro"/>
</dbReference>
<dbReference type="InterPro" id="IPR052016">
    <property type="entry name" value="Bact_Sigma-Reg"/>
</dbReference>
<name>A0A367ZKU0_9BACT</name>
<keyword evidence="2" id="KW-0472">Membrane</keyword>
<dbReference type="EMBL" id="QOQW01000029">
    <property type="protein sequence ID" value="RCK78012.1"/>
    <property type="molecule type" value="Genomic_DNA"/>
</dbReference>
<feature type="domain" description="HAMP" evidence="3">
    <location>
        <begin position="718"/>
        <end position="770"/>
    </location>
</feature>
<evidence type="ECO:0000313" key="4">
    <source>
        <dbReference type="EMBL" id="RCK78012.1"/>
    </source>
</evidence>
<feature type="transmembrane region" description="Helical" evidence="2">
    <location>
        <begin position="7"/>
        <end position="29"/>
    </location>
</feature>
<dbReference type="AlphaFoldDB" id="A0A367ZKU0"/>
<dbReference type="Proteomes" id="UP000252355">
    <property type="component" value="Unassembled WGS sequence"/>
</dbReference>
<feature type="transmembrane region" description="Helical" evidence="2">
    <location>
        <begin position="324"/>
        <end position="347"/>
    </location>
</feature>
<evidence type="ECO:0000256" key="2">
    <source>
        <dbReference type="SAM" id="Phobius"/>
    </source>
</evidence>
<keyword evidence="2" id="KW-1133">Transmembrane helix</keyword>
<organism evidence="4 5">
    <name type="scientific">Candidatus Ozemobacter sibiricus</name>
    <dbReference type="NCBI Taxonomy" id="2268124"/>
    <lineage>
        <taxon>Bacteria</taxon>
        <taxon>Candidatus Ozemobacteria</taxon>
        <taxon>Candidatus Ozemobacterales</taxon>
        <taxon>Candidatus Ozemobacteraceae</taxon>
        <taxon>Candidatus Ozemobacter</taxon>
    </lineage>
</organism>
<dbReference type="PROSITE" id="PS50885">
    <property type="entry name" value="HAMP"/>
    <property type="match status" value="1"/>
</dbReference>
<gene>
    <name evidence="4" type="ORF">OZSIB_1921</name>
</gene>
<dbReference type="SMART" id="SM00304">
    <property type="entry name" value="HAMP"/>
    <property type="match status" value="1"/>
</dbReference>
<feature type="transmembrane region" description="Helical" evidence="2">
    <location>
        <begin position="286"/>
        <end position="304"/>
    </location>
</feature>
<keyword evidence="1" id="KW-0378">Hydrolase</keyword>
<dbReference type="Pfam" id="PF07228">
    <property type="entry name" value="SpoIIE"/>
    <property type="match status" value="1"/>
</dbReference>
<dbReference type="Gene3D" id="3.60.40.10">
    <property type="entry name" value="PPM-type phosphatase domain"/>
    <property type="match status" value="1"/>
</dbReference>
<protein>
    <submittedName>
        <fullName evidence="4">Serine phosphatase RsbU, regulator of sigma subunit</fullName>
    </submittedName>
</protein>
<dbReference type="GO" id="GO:0016791">
    <property type="term" value="F:phosphatase activity"/>
    <property type="evidence" value="ECO:0007669"/>
    <property type="project" value="TreeGrafter"/>
</dbReference>
<comment type="caution">
    <text evidence="4">The sequence shown here is derived from an EMBL/GenBank/DDBJ whole genome shotgun (WGS) entry which is preliminary data.</text>
</comment>
<proteinExistence type="predicted"/>
<keyword evidence="2" id="KW-0812">Transmembrane</keyword>
<dbReference type="PANTHER" id="PTHR43156:SF2">
    <property type="entry name" value="STAGE II SPORULATION PROTEIN E"/>
    <property type="match status" value="1"/>
</dbReference>